<evidence type="ECO:0000313" key="11">
    <source>
        <dbReference type="EMBL" id="WTS18427.1"/>
    </source>
</evidence>
<keyword evidence="11" id="KW-0540">Nuclease</keyword>
<dbReference type="InterPro" id="IPR014001">
    <property type="entry name" value="Helicase_ATP-bd"/>
</dbReference>
<keyword evidence="8" id="KW-0051">Antiviral defense</keyword>
<protein>
    <submittedName>
        <fullName evidence="11">CRISPR-associated endonuclease Cas3</fullName>
    </submittedName>
</protein>
<feature type="domain" description="HD Cas3-type" evidence="9">
    <location>
        <begin position="23"/>
        <end position="220"/>
    </location>
</feature>
<keyword evidence="5" id="KW-0378">Hydrolase</keyword>
<dbReference type="EMBL" id="CP108195">
    <property type="protein sequence ID" value="WTS18427.1"/>
    <property type="molecule type" value="Genomic_DNA"/>
</dbReference>
<dbReference type="InterPro" id="IPR006483">
    <property type="entry name" value="CRISPR-assoc_Cas3_HD"/>
</dbReference>
<reference evidence="11" key="1">
    <citation type="submission" date="2022-10" db="EMBL/GenBank/DDBJ databases">
        <title>The complete genomes of actinobacterial strains from the NBC collection.</title>
        <authorList>
            <person name="Joergensen T.S."/>
            <person name="Alvarez Arevalo M."/>
            <person name="Sterndorff E.B."/>
            <person name="Faurdal D."/>
            <person name="Vuksanovic O."/>
            <person name="Mourched A.-S."/>
            <person name="Charusanti P."/>
            <person name="Shaw S."/>
            <person name="Blin K."/>
            <person name="Weber T."/>
        </authorList>
    </citation>
    <scope>NUCLEOTIDE SEQUENCE</scope>
    <source>
        <strain evidence="11">NBC_00119</strain>
    </source>
</reference>
<dbReference type="AlphaFoldDB" id="A0AAU1UMF8"/>
<keyword evidence="3" id="KW-0479">Metal-binding</keyword>
<evidence type="ECO:0000256" key="5">
    <source>
        <dbReference type="ARBA" id="ARBA00022801"/>
    </source>
</evidence>
<evidence type="ECO:0000256" key="7">
    <source>
        <dbReference type="ARBA" id="ARBA00022840"/>
    </source>
</evidence>
<organism evidence="11">
    <name type="scientific">Streptomyces sp. NBC_00119</name>
    <dbReference type="NCBI Taxonomy" id="2975659"/>
    <lineage>
        <taxon>Bacteria</taxon>
        <taxon>Bacillati</taxon>
        <taxon>Actinomycetota</taxon>
        <taxon>Actinomycetes</taxon>
        <taxon>Kitasatosporales</taxon>
        <taxon>Streptomycetaceae</taxon>
        <taxon>Streptomyces</taxon>
    </lineage>
</organism>
<dbReference type="CDD" id="cd09641">
    <property type="entry name" value="Cas3''_I"/>
    <property type="match status" value="1"/>
</dbReference>
<proteinExistence type="inferred from homology"/>
<dbReference type="GO" id="GO:0046872">
    <property type="term" value="F:metal ion binding"/>
    <property type="evidence" value="ECO:0007669"/>
    <property type="project" value="UniProtKB-KW"/>
</dbReference>
<keyword evidence="4" id="KW-0547">Nucleotide-binding</keyword>
<dbReference type="InterPro" id="IPR001650">
    <property type="entry name" value="Helicase_C-like"/>
</dbReference>
<dbReference type="Pfam" id="PF22590">
    <property type="entry name" value="Cas3-like_C_2"/>
    <property type="match status" value="1"/>
</dbReference>
<keyword evidence="6" id="KW-0347">Helicase</keyword>
<dbReference type="InterPro" id="IPR054712">
    <property type="entry name" value="Cas3-like_dom"/>
</dbReference>
<keyword evidence="11" id="KW-0255">Endonuclease</keyword>
<dbReference type="GO" id="GO:0004386">
    <property type="term" value="F:helicase activity"/>
    <property type="evidence" value="ECO:0007669"/>
    <property type="project" value="UniProtKB-KW"/>
</dbReference>
<evidence type="ECO:0000256" key="4">
    <source>
        <dbReference type="ARBA" id="ARBA00022741"/>
    </source>
</evidence>
<evidence type="ECO:0000256" key="2">
    <source>
        <dbReference type="ARBA" id="ARBA00009046"/>
    </source>
</evidence>
<dbReference type="GO" id="GO:0004519">
    <property type="term" value="F:endonuclease activity"/>
    <property type="evidence" value="ECO:0007669"/>
    <property type="project" value="UniProtKB-KW"/>
</dbReference>
<evidence type="ECO:0000313" key="10">
    <source>
        <dbReference type="EMBL" id="WTS09746.1"/>
    </source>
</evidence>
<sequence>MSALEDGRYGGIDVSPWGKWDAWKSTGYSLLFHLIDVGAVAAELWDQFLTGSQRAVIAAGLGLEPEQARGVVAFLAALHDIGKLSPHFQRRRPAAWLRVSDELLADAGRVAEVDHARVSMHAALGLLAEVGFTLGGNDSPAVRAAQCLGGHHGRFLQLDIDQGASAGRVAAVLGGPRWQELRSRYARLLWHQFASGKAPERMSVPPAVLITGLTMVADRLASRDAYWLRNAHASAFGAHEHHALARQQAREAVGECGLARIVLPPLAFTAAHQGVEEPNEAQAAVLKQMPQAVAERGVGIVAVTDATGTGKSVTALELARIFNERCGTQGVAWLLPSTAAANGIYETLDRYVRAHSVESARVELVHSHSLVSAAYTDRDLAGDDASVLGGSRDLAPSAGEARVEGDGADAAPRGGDAALLTQFTVTTVDQAQMAALPVRYSALRLLALSGKTVIVDEAHALSAFSQLQLRRLLAWLGALGCPVVLLSATLPASTCNDLVRSYLSGAGHRPSDLNNRPLAPAYPGWMFADAREARTLHMDDTARQAHLKAQRRPVRITLQDVTYRRLEQAGRTPVAGERLTAVADALTPVIDDGGCAAVVCATVADAQDTYAFLHQLSGWAPGELLLLHARRGDGLRERLLRRLRHRLGRYGPRPTRLVVITTSLLDTSLDIDVDLMVSDLASLARLLQRAGRLGRFTHHQPGLARPAWWDPEAGPQLTVLHPVNSRGATALPPGWHRVEPAAVLHATAHLLTRGDLHNVTLPDDVQYLVEAVHGADSPFAQETARLQRLIARHTTRVLAEEHHSAVHLVPAPQRVSSLADLHRQHLTAAQAATRLGTMPRRLLPCYRTPTGRLTLDPEGRHPLPDQPRLNSRQIRTILEHSLPVPAAWVAGPHSGPATPDSWQRHALLADTVLLPTETGQPDIDHRFGQYLLRMDPDLGLIHRKDQH</sequence>
<evidence type="ECO:0000256" key="1">
    <source>
        <dbReference type="ARBA" id="ARBA00006847"/>
    </source>
</evidence>
<dbReference type="PROSITE" id="PS51643">
    <property type="entry name" value="HD_CAS3"/>
    <property type="match status" value="1"/>
</dbReference>
<dbReference type="NCBIfam" id="TIGR01596">
    <property type="entry name" value="cas3_HD"/>
    <property type="match status" value="1"/>
</dbReference>
<comment type="similarity">
    <text evidence="2">In the central section; belongs to the CRISPR-associated helicase Cas3 family.</text>
</comment>
<name>A0AAU1UMF8_9ACTN</name>
<dbReference type="GO" id="GO:0005524">
    <property type="term" value="F:ATP binding"/>
    <property type="evidence" value="ECO:0007669"/>
    <property type="project" value="UniProtKB-KW"/>
</dbReference>
<dbReference type="Gene3D" id="3.40.50.300">
    <property type="entry name" value="P-loop containing nucleotide triphosphate hydrolases"/>
    <property type="match status" value="2"/>
</dbReference>
<keyword evidence="7" id="KW-0067">ATP-binding</keyword>
<dbReference type="InterPro" id="IPR038257">
    <property type="entry name" value="CRISPR-assoc_Cas3_HD_sf"/>
</dbReference>
<dbReference type="Pfam" id="PF18019">
    <property type="entry name" value="Cas3_HD"/>
    <property type="match status" value="1"/>
</dbReference>
<gene>
    <name evidence="10" type="ORF">OHU69_00405</name>
    <name evidence="11" type="ORF">OHU69_50265</name>
</gene>
<evidence type="ECO:0000256" key="8">
    <source>
        <dbReference type="ARBA" id="ARBA00023118"/>
    </source>
</evidence>
<dbReference type="EMBL" id="CP108195">
    <property type="protein sequence ID" value="WTS09746.1"/>
    <property type="molecule type" value="Genomic_DNA"/>
</dbReference>
<dbReference type="InterPro" id="IPR041372">
    <property type="entry name" value="Cas3_C"/>
</dbReference>
<dbReference type="SMART" id="SM00490">
    <property type="entry name" value="HELICc"/>
    <property type="match status" value="1"/>
</dbReference>
<dbReference type="Gene3D" id="1.10.3210.30">
    <property type="match status" value="1"/>
</dbReference>
<evidence type="ECO:0000256" key="3">
    <source>
        <dbReference type="ARBA" id="ARBA00022723"/>
    </source>
</evidence>
<dbReference type="GO" id="GO:0016787">
    <property type="term" value="F:hydrolase activity"/>
    <property type="evidence" value="ECO:0007669"/>
    <property type="project" value="UniProtKB-KW"/>
</dbReference>
<evidence type="ECO:0000256" key="6">
    <source>
        <dbReference type="ARBA" id="ARBA00022806"/>
    </source>
</evidence>
<dbReference type="SMART" id="SM00487">
    <property type="entry name" value="DEXDc"/>
    <property type="match status" value="1"/>
</dbReference>
<comment type="similarity">
    <text evidence="1">In the N-terminal section; belongs to the CRISPR-associated nuclease Cas3-HD family.</text>
</comment>
<evidence type="ECO:0000259" key="9">
    <source>
        <dbReference type="PROSITE" id="PS51643"/>
    </source>
</evidence>
<dbReference type="GO" id="GO:0051607">
    <property type="term" value="P:defense response to virus"/>
    <property type="evidence" value="ECO:0007669"/>
    <property type="project" value="UniProtKB-KW"/>
</dbReference>
<dbReference type="InterPro" id="IPR027417">
    <property type="entry name" value="P-loop_NTPase"/>
</dbReference>
<dbReference type="SUPFAM" id="SSF52540">
    <property type="entry name" value="P-loop containing nucleoside triphosphate hydrolases"/>
    <property type="match status" value="1"/>
</dbReference>
<accession>A0AAU1UMF8</accession>
<dbReference type="Pfam" id="PF18395">
    <property type="entry name" value="Cas3_C"/>
    <property type="match status" value="1"/>
</dbReference>